<sequence>MDASFVASASSRTLFLVVKEFCVDSGLGIHNKMDWEQSTIVNLIGSDEIHVSKWFTYGLLKFLDDKDESHKTISNYTSQTNDDENQRCIENMSEIEDTDACQDSEDVNTPQPSRCTKEILSPSTTREVFKLPPKRPVKSTNVIAKWSTNEALLMHLRVGFMKCLLVRPHSAAFCLAVPLPLVCTQLEMVRTHDYLSFPHARYRPVD</sequence>
<gene>
    <name evidence="1" type="ORF">TBIB3V08_LOCUS7234</name>
</gene>
<evidence type="ECO:0000313" key="1">
    <source>
        <dbReference type="EMBL" id="CAD7444869.1"/>
    </source>
</evidence>
<protein>
    <submittedName>
        <fullName evidence="1">Uncharacterized protein</fullName>
    </submittedName>
</protein>
<accession>A0A7R9F0Q0</accession>
<name>A0A7R9F0Q0_9NEOP</name>
<dbReference type="AlphaFoldDB" id="A0A7R9F0Q0"/>
<reference evidence="1" key="1">
    <citation type="submission" date="2020-11" db="EMBL/GenBank/DDBJ databases">
        <authorList>
            <person name="Tran Van P."/>
        </authorList>
    </citation>
    <scope>NUCLEOTIDE SEQUENCE</scope>
</reference>
<dbReference type="EMBL" id="OD566926">
    <property type="protein sequence ID" value="CAD7444869.1"/>
    <property type="molecule type" value="Genomic_DNA"/>
</dbReference>
<proteinExistence type="predicted"/>
<organism evidence="1">
    <name type="scientific">Timema bartmani</name>
    <dbReference type="NCBI Taxonomy" id="61472"/>
    <lineage>
        <taxon>Eukaryota</taxon>
        <taxon>Metazoa</taxon>
        <taxon>Ecdysozoa</taxon>
        <taxon>Arthropoda</taxon>
        <taxon>Hexapoda</taxon>
        <taxon>Insecta</taxon>
        <taxon>Pterygota</taxon>
        <taxon>Neoptera</taxon>
        <taxon>Polyneoptera</taxon>
        <taxon>Phasmatodea</taxon>
        <taxon>Timematodea</taxon>
        <taxon>Timematoidea</taxon>
        <taxon>Timematidae</taxon>
        <taxon>Timema</taxon>
    </lineage>
</organism>